<evidence type="ECO:0000256" key="1">
    <source>
        <dbReference type="SAM" id="MobiDB-lite"/>
    </source>
</evidence>
<dbReference type="Proteomes" id="UP000053105">
    <property type="component" value="Unassembled WGS sequence"/>
</dbReference>
<accession>A0A0N0BG16</accession>
<protein>
    <submittedName>
        <fullName evidence="2">Uncharacterized protein</fullName>
    </submittedName>
</protein>
<feature type="region of interest" description="Disordered" evidence="1">
    <location>
        <begin position="34"/>
        <end position="54"/>
    </location>
</feature>
<reference evidence="2 3" key="1">
    <citation type="submission" date="2015-07" db="EMBL/GenBank/DDBJ databases">
        <title>The genome of Melipona quadrifasciata.</title>
        <authorList>
            <person name="Pan H."/>
            <person name="Kapheim K."/>
        </authorList>
    </citation>
    <scope>NUCLEOTIDE SEQUENCE [LARGE SCALE GENOMIC DNA]</scope>
    <source>
        <strain evidence="2">0111107301</strain>
        <tissue evidence="2">Whole body</tissue>
    </source>
</reference>
<evidence type="ECO:0000313" key="3">
    <source>
        <dbReference type="Proteomes" id="UP000053105"/>
    </source>
</evidence>
<sequence length="54" mass="6465">MEVKLDNDSERYTRRTTGNPATNYFVLVYWQSTERQREPRLHPGLTLELPNRSK</sequence>
<evidence type="ECO:0000313" key="2">
    <source>
        <dbReference type="EMBL" id="KOX74142.1"/>
    </source>
</evidence>
<gene>
    <name evidence="2" type="ORF">WN51_14222</name>
</gene>
<name>A0A0N0BG16_9HYME</name>
<organism evidence="2 3">
    <name type="scientific">Melipona quadrifasciata</name>
    <dbReference type="NCBI Taxonomy" id="166423"/>
    <lineage>
        <taxon>Eukaryota</taxon>
        <taxon>Metazoa</taxon>
        <taxon>Ecdysozoa</taxon>
        <taxon>Arthropoda</taxon>
        <taxon>Hexapoda</taxon>
        <taxon>Insecta</taxon>
        <taxon>Pterygota</taxon>
        <taxon>Neoptera</taxon>
        <taxon>Endopterygota</taxon>
        <taxon>Hymenoptera</taxon>
        <taxon>Apocrita</taxon>
        <taxon>Aculeata</taxon>
        <taxon>Apoidea</taxon>
        <taxon>Anthophila</taxon>
        <taxon>Apidae</taxon>
        <taxon>Melipona</taxon>
    </lineage>
</organism>
<dbReference type="AlphaFoldDB" id="A0A0N0BG16"/>
<keyword evidence="3" id="KW-1185">Reference proteome</keyword>
<proteinExistence type="predicted"/>
<dbReference type="EMBL" id="KQ435794">
    <property type="protein sequence ID" value="KOX74142.1"/>
    <property type="molecule type" value="Genomic_DNA"/>
</dbReference>